<dbReference type="AlphaFoldDB" id="A0A4Y9S910"/>
<dbReference type="Proteomes" id="UP000297729">
    <property type="component" value="Unassembled WGS sequence"/>
</dbReference>
<accession>A0A4Y9S910</accession>
<organism evidence="1 2">
    <name type="scientific">Duganella callida</name>
    <dbReference type="NCBI Taxonomy" id="2561932"/>
    <lineage>
        <taxon>Bacteria</taxon>
        <taxon>Pseudomonadati</taxon>
        <taxon>Pseudomonadota</taxon>
        <taxon>Betaproteobacteria</taxon>
        <taxon>Burkholderiales</taxon>
        <taxon>Oxalobacteraceae</taxon>
        <taxon>Telluria group</taxon>
        <taxon>Duganella</taxon>
    </lineage>
</organism>
<comment type="caution">
    <text evidence="1">The sequence shown here is derived from an EMBL/GenBank/DDBJ whole genome shotgun (WGS) entry which is preliminary data.</text>
</comment>
<dbReference type="RefSeq" id="WP_135203022.1">
    <property type="nucleotide sequence ID" value="NZ_SPVG01000185.1"/>
</dbReference>
<evidence type="ECO:0000313" key="2">
    <source>
        <dbReference type="Proteomes" id="UP000297729"/>
    </source>
</evidence>
<proteinExistence type="predicted"/>
<dbReference type="OrthoDB" id="8595257at2"/>
<sequence length="87" mass="9956">MTIEEVLEKLLEHLSKPAVSMPVAIDLWDTRHIAAYLKRSVDTVRDDIITLPSFPRPVRLPVRGVARAQALYKAREVIAWAERHTAR</sequence>
<name>A0A4Y9S910_9BURK</name>
<keyword evidence="2" id="KW-1185">Reference proteome</keyword>
<gene>
    <name evidence="1" type="ORF">E4L98_18475</name>
</gene>
<evidence type="ECO:0008006" key="3">
    <source>
        <dbReference type="Google" id="ProtNLM"/>
    </source>
</evidence>
<dbReference type="EMBL" id="SPVG01000185">
    <property type="protein sequence ID" value="TFW18296.1"/>
    <property type="molecule type" value="Genomic_DNA"/>
</dbReference>
<evidence type="ECO:0000313" key="1">
    <source>
        <dbReference type="EMBL" id="TFW18296.1"/>
    </source>
</evidence>
<protein>
    <recommendedName>
        <fullName evidence="3">DNA-binding protein</fullName>
    </recommendedName>
</protein>
<reference evidence="1 2" key="1">
    <citation type="submission" date="2019-03" db="EMBL/GenBank/DDBJ databases">
        <title>Draft Genome Sequence of Duganella callidus sp. nov., a Novel Duganella Species Isolated from Cultivated Soil.</title>
        <authorList>
            <person name="Raths R."/>
            <person name="Peta V."/>
            <person name="Bucking H."/>
        </authorList>
    </citation>
    <scope>NUCLEOTIDE SEQUENCE [LARGE SCALE GENOMIC DNA]</scope>
    <source>
        <strain evidence="1 2">DN04</strain>
    </source>
</reference>